<dbReference type="Pfam" id="PF07521">
    <property type="entry name" value="RMMBL"/>
    <property type="match status" value="1"/>
</dbReference>
<dbReference type="PANTHER" id="PTHR11203">
    <property type="entry name" value="CLEAVAGE AND POLYADENYLATION SPECIFICITY FACTOR FAMILY MEMBER"/>
    <property type="match status" value="1"/>
</dbReference>
<evidence type="ECO:0000313" key="5">
    <source>
        <dbReference type="Proteomes" id="UP000662873"/>
    </source>
</evidence>
<feature type="domain" description="Beta-Casp" evidence="3">
    <location>
        <begin position="250"/>
        <end position="375"/>
    </location>
</feature>
<dbReference type="EMBL" id="AP021858">
    <property type="protein sequence ID" value="BBO24757.1"/>
    <property type="molecule type" value="Genomic_DNA"/>
</dbReference>
<name>A0A809S6A4_9BACT</name>
<evidence type="ECO:0000256" key="1">
    <source>
        <dbReference type="ARBA" id="ARBA00022801"/>
    </source>
</evidence>
<dbReference type="Pfam" id="PF00753">
    <property type="entry name" value="Lactamase_B"/>
    <property type="match status" value="1"/>
</dbReference>
<evidence type="ECO:0000313" key="4">
    <source>
        <dbReference type="EMBL" id="BBO24757.1"/>
    </source>
</evidence>
<keyword evidence="1" id="KW-0378">Hydrolase</keyword>
<dbReference type="InterPro" id="IPR050698">
    <property type="entry name" value="MBL"/>
</dbReference>
<evidence type="ECO:0000259" key="2">
    <source>
        <dbReference type="SMART" id="SM00849"/>
    </source>
</evidence>
<feature type="domain" description="Metallo-beta-lactamase" evidence="2">
    <location>
        <begin position="15"/>
        <end position="234"/>
    </location>
</feature>
<organism evidence="4 5">
    <name type="scientific">Candidatus Nitrosymbiomonas proteolyticus</name>
    <dbReference type="NCBI Taxonomy" id="2608984"/>
    <lineage>
        <taxon>Bacteria</taxon>
        <taxon>Bacillati</taxon>
        <taxon>Armatimonadota</taxon>
        <taxon>Armatimonadota incertae sedis</taxon>
        <taxon>Candidatus Nitrosymbiomonas</taxon>
    </lineage>
</organism>
<protein>
    <submittedName>
        <fullName evidence="4">Ribonuclease</fullName>
    </submittedName>
</protein>
<dbReference type="SMART" id="SM01027">
    <property type="entry name" value="Beta-Casp"/>
    <property type="match status" value="1"/>
</dbReference>
<reference evidence="4" key="1">
    <citation type="journal article" name="DNA Res.">
        <title>The physiological potential of anammox bacteria as revealed by their core genome structure.</title>
        <authorList>
            <person name="Okubo T."/>
            <person name="Toyoda A."/>
            <person name="Fukuhara K."/>
            <person name="Uchiyama I."/>
            <person name="Harigaya Y."/>
            <person name="Kuroiwa M."/>
            <person name="Suzuki T."/>
            <person name="Murakami Y."/>
            <person name="Suwa Y."/>
            <person name="Takami H."/>
        </authorList>
    </citation>
    <scope>NUCLEOTIDE SEQUENCE</scope>
    <source>
        <strain evidence="4">317325-2</strain>
    </source>
</reference>
<evidence type="ECO:0000259" key="3">
    <source>
        <dbReference type="SMART" id="SM01027"/>
    </source>
</evidence>
<dbReference type="Pfam" id="PF10996">
    <property type="entry name" value="Beta-Casp"/>
    <property type="match status" value="1"/>
</dbReference>
<gene>
    <name evidence="4" type="ORF">NPRO_23520</name>
</gene>
<dbReference type="SUPFAM" id="SSF56281">
    <property type="entry name" value="Metallo-hydrolase/oxidoreductase"/>
    <property type="match status" value="1"/>
</dbReference>
<proteinExistence type="predicted"/>
<dbReference type="GO" id="GO:0016787">
    <property type="term" value="F:hydrolase activity"/>
    <property type="evidence" value="ECO:0007669"/>
    <property type="project" value="UniProtKB-KW"/>
</dbReference>
<sequence>MSVSIRFCGAARTVTGSRHLITLGKRRILVDCGLFQGSSEIRRRNWEPFPVPPDKIDAVVLTHAHLDHIGYLPRLVREGYSGPIYATHATVALARISMPDSGRLQLEQARFLNKKRLTRHDPALPLYTEADAFACLKQFVAVPYGKFHELPGKAIWRYLPAGHILGSAFAEVYFPNGERILMSGDLGRYDTPILKDPACVDHAEYLVLESTYGNRIHSNENVEEKLARVLGQAVRESRCLLVPSFSIGRTQEMLYYIKRVQASEGFSRLPIFLDSPMASDTTIRYLEHTEEHDIETRIAIGQNDNPIAPANLHYVADYRESKKLNTREGPFVVIAGSGMCTGGRIVHHLANRLGRSDTTVLFTGYQAEGTLGRQILERNPVVRVLGQEIQVKATIEKLNALSAHADQAEILKWLGCFQAPPRRTFIVHGEPESQETLRDKIVEELGWEVVIPEHLQQFDL</sequence>
<dbReference type="PANTHER" id="PTHR11203:SF37">
    <property type="entry name" value="INTEGRATOR COMPLEX SUBUNIT 11"/>
    <property type="match status" value="1"/>
</dbReference>
<dbReference type="InterPro" id="IPR036866">
    <property type="entry name" value="RibonucZ/Hydroxyglut_hydro"/>
</dbReference>
<dbReference type="InterPro" id="IPR011108">
    <property type="entry name" value="RMMBL"/>
</dbReference>
<dbReference type="GO" id="GO:0004521">
    <property type="term" value="F:RNA endonuclease activity"/>
    <property type="evidence" value="ECO:0007669"/>
    <property type="project" value="TreeGrafter"/>
</dbReference>
<dbReference type="InterPro" id="IPR022712">
    <property type="entry name" value="Beta_Casp"/>
</dbReference>
<dbReference type="InterPro" id="IPR001279">
    <property type="entry name" value="Metallo-B-lactamas"/>
</dbReference>
<dbReference type="CDD" id="cd16295">
    <property type="entry name" value="TTHA0252-CPSF-like_MBL-fold"/>
    <property type="match status" value="1"/>
</dbReference>
<dbReference type="KEGG" id="npy:NPRO_23520"/>
<dbReference type="Gene3D" id="3.40.50.10890">
    <property type="match status" value="1"/>
</dbReference>
<accession>A0A809S6A4</accession>
<dbReference type="Gene3D" id="3.60.15.10">
    <property type="entry name" value="Ribonuclease Z/Hydroxyacylglutathione hydrolase-like"/>
    <property type="match status" value="1"/>
</dbReference>
<dbReference type="SMART" id="SM00849">
    <property type="entry name" value="Lactamase_B"/>
    <property type="match status" value="1"/>
</dbReference>
<dbReference type="Proteomes" id="UP000662873">
    <property type="component" value="Chromosome"/>
</dbReference>
<dbReference type="AlphaFoldDB" id="A0A809S6A4"/>